<gene>
    <name evidence="2" type="ORF">IAB93_03080</name>
</gene>
<feature type="signal peptide" evidence="1">
    <location>
        <begin position="1"/>
        <end position="20"/>
    </location>
</feature>
<proteinExistence type="predicted"/>
<feature type="chain" id="PRO_5038702695" evidence="1">
    <location>
        <begin position="21"/>
        <end position="527"/>
    </location>
</feature>
<protein>
    <submittedName>
        <fullName evidence="2">DUF4270 family protein</fullName>
    </submittedName>
</protein>
<reference evidence="2" key="1">
    <citation type="submission" date="2020-10" db="EMBL/GenBank/DDBJ databases">
        <authorList>
            <person name="Gilroy R."/>
        </authorList>
    </citation>
    <scope>NUCLEOTIDE SEQUENCE</scope>
    <source>
        <strain evidence="2">10037</strain>
    </source>
</reference>
<organism evidence="2 3">
    <name type="scientific">Candidatus Merdivivens pullistercoris</name>
    <dbReference type="NCBI Taxonomy" id="2840873"/>
    <lineage>
        <taxon>Bacteria</taxon>
        <taxon>Pseudomonadati</taxon>
        <taxon>Bacteroidota</taxon>
        <taxon>Bacteroidia</taxon>
        <taxon>Bacteroidales</taxon>
        <taxon>Muribaculaceae</taxon>
        <taxon>Muribaculaceae incertae sedis</taxon>
        <taxon>Candidatus Merdivivens</taxon>
    </lineage>
</organism>
<evidence type="ECO:0000313" key="3">
    <source>
        <dbReference type="Proteomes" id="UP000823597"/>
    </source>
</evidence>
<accession>A0A9D9I494</accession>
<reference evidence="2" key="2">
    <citation type="journal article" date="2021" name="PeerJ">
        <title>Extensive microbial diversity within the chicken gut microbiome revealed by metagenomics and culture.</title>
        <authorList>
            <person name="Gilroy R."/>
            <person name="Ravi A."/>
            <person name="Getino M."/>
            <person name="Pursley I."/>
            <person name="Horton D.L."/>
            <person name="Alikhan N.F."/>
            <person name="Baker D."/>
            <person name="Gharbi K."/>
            <person name="Hall N."/>
            <person name="Watson M."/>
            <person name="Adriaenssens E.M."/>
            <person name="Foster-Nyarko E."/>
            <person name="Jarju S."/>
            <person name="Secka A."/>
            <person name="Antonio M."/>
            <person name="Oren A."/>
            <person name="Chaudhuri R.R."/>
            <person name="La Ragione R."/>
            <person name="Hildebrand F."/>
            <person name="Pallen M.J."/>
        </authorList>
    </citation>
    <scope>NUCLEOTIDE SEQUENCE</scope>
    <source>
        <strain evidence="2">10037</strain>
    </source>
</reference>
<keyword evidence="1" id="KW-0732">Signal</keyword>
<evidence type="ECO:0000313" key="2">
    <source>
        <dbReference type="EMBL" id="MBO8464964.1"/>
    </source>
</evidence>
<sequence>MKMNRLLSYCALLSALIVLASCIETNPDLGYGLIPDGQLLRTKQDTMDLPVGLKMADSIATTSSTSIVFGAINSPEYGLSEFGSATTFPPLYDSTVIDVGTNRRISEFYLNLELRRTEIMDGGSEGILQHINVYRLVKSFDSTSVYNCSLSEEYYDKSSTISVNGAVYNGSDTLHLLLSNDYAKEILDSLALNPDLADTVNNYNKVFPGLYFTVNAPATGIGEGRINNFKIQSYGRIKYTADFGDRKDVDTSIIFTTGLIDGASGYRFALNTSEFNSQAFETPEADGYILVEGNAGIKPVVSSSYIMSAMEQLAADEGVGIDRLLISRATLRFPFEFPSDYKQVDDLYPVILSPSIKMHTEEGRVLYSCITDVNISDEDPGNINRSLAYYSPDITHYLQRLLKKKTDELSEDDDIWLIPTTKDKDTNEDEDSDDDSSSYYNYYNPYLYYDPYGYGGYYGYGYGYGGYYGYNPYGYYGYYNYGQSEESDTETITLDSVSHFSAVLNGCSSDNPPKLIVTYSIIPTEEN</sequence>
<comment type="caution">
    <text evidence="2">The sequence shown here is derived from an EMBL/GenBank/DDBJ whole genome shotgun (WGS) entry which is preliminary data.</text>
</comment>
<dbReference type="AlphaFoldDB" id="A0A9D9I494"/>
<evidence type="ECO:0000256" key="1">
    <source>
        <dbReference type="SAM" id="SignalP"/>
    </source>
</evidence>
<name>A0A9D9I494_9BACT</name>
<dbReference type="PROSITE" id="PS51257">
    <property type="entry name" value="PROKAR_LIPOPROTEIN"/>
    <property type="match status" value="1"/>
</dbReference>
<dbReference type="Proteomes" id="UP000823597">
    <property type="component" value="Unassembled WGS sequence"/>
</dbReference>
<dbReference type="EMBL" id="JADIME010000033">
    <property type="protein sequence ID" value="MBO8464964.1"/>
    <property type="molecule type" value="Genomic_DNA"/>
</dbReference>